<dbReference type="InParanoid" id="A0A1X7SYE2"/>
<dbReference type="eggNOG" id="KOG1428">
    <property type="taxonomic scope" value="Eukaryota"/>
</dbReference>
<proteinExistence type="predicted"/>
<dbReference type="EnsemblMetazoa" id="Aqu2.1.06980_001">
    <property type="protein sequence ID" value="Aqu2.1.06980_001"/>
    <property type="gene ID" value="Aqu2.1.06980"/>
</dbReference>
<protein>
    <submittedName>
        <fullName evidence="1">Uncharacterized protein</fullName>
    </submittedName>
</protein>
<organism evidence="1">
    <name type="scientific">Amphimedon queenslandica</name>
    <name type="common">Sponge</name>
    <dbReference type="NCBI Taxonomy" id="400682"/>
    <lineage>
        <taxon>Eukaryota</taxon>
        <taxon>Metazoa</taxon>
        <taxon>Porifera</taxon>
        <taxon>Demospongiae</taxon>
        <taxon>Heteroscleromorpha</taxon>
        <taxon>Haplosclerida</taxon>
        <taxon>Niphatidae</taxon>
        <taxon>Amphimedon</taxon>
    </lineage>
</organism>
<accession>A0A1X7SYE2</accession>
<evidence type="ECO:0000313" key="1">
    <source>
        <dbReference type="EnsemblMetazoa" id="Aqu2.1.06980_001"/>
    </source>
</evidence>
<dbReference type="STRING" id="400682.A0A1X7SYE2"/>
<name>A0A1X7SYE2_AMPQE</name>
<sequence>MYSYTPLCDNHNDGETKALIWCDMCACNHVLHYHNKNHHHNRQVLKEEEEAVK</sequence>
<dbReference type="AlphaFoldDB" id="A0A1X7SYE2"/>
<reference evidence="1" key="1">
    <citation type="submission" date="2017-05" db="UniProtKB">
        <authorList>
            <consortium name="EnsemblMetazoa"/>
        </authorList>
    </citation>
    <scope>IDENTIFICATION</scope>
</reference>